<gene>
    <name evidence="2" type="ORF">COV24_05170</name>
</gene>
<feature type="transmembrane region" description="Helical" evidence="1">
    <location>
        <begin position="35"/>
        <end position="57"/>
    </location>
</feature>
<evidence type="ECO:0000313" key="3">
    <source>
        <dbReference type="Proteomes" id="UP000230214"/>
    </source>
</evidence>
<evidence type="ECO:0000256" key="1">
    <source>
        <dbReference type="SAM" id="Phobius"/>
    </source>
</evidence>
<proteinExistence type="predicted"/>
<sequence>MKNLLENSTPWVFACVFLVLLVYPYFNFRGFLRNAIGISISPKYISILLIIILFIIFGQLNGVYYWVDFLISLVIVFGFITASTVKIKYISGFIMVTSILIPVFYFFGIRSFSEIFAVLVFLLIIIYIFISSISNFFYKKVK</sequence>
<accession>A0A2H0RAE8</accession>
<keyword evidence="1" id="KW-0472">Membrane</keyword>
<feature type="transmembrane region" description="Helical" evidence="1">
    <location>
        <begin position="63"/>
        <end position="82"/>
    </location>
</feature>
<keyword evidence="1" id="KW-1133">Transmembrane helix</keyword>
<dbReference type="EMBL" id="PCXU01000044">
    <property type="protein sequence ID" value="PIR43014.1"/>
    <property type="molecule type" value="Genomic_DNA"/>
</dbReference>
<keyword evidence="1" id="KW-0812">Transmembrane</keyword>
<dbReference type="AlphaFoldDB" id="A0A2H0RAE8"/>
<protein>
    <submittedName>
        <fullName evidence="2">Uncharacterized protein</fullName>
    </submittedName>
</protein>
<reference evidence="2 3" key="1">
    <citation type="submission" date="2017-09" db="EMBL/GenBank/DDBJ databases">
        <title>Depth-based differentiation of microbial function through sediment-hosted aquifers and enrichment of novel symbionts in the deep terrestrial subsurface.</title>
        <authorList>
            <person name="Probst A.J."/>
            <person name="Ladd B."/>
            <person name="Jarett J.K."/>
            <person name="Geller-Mcgrath D.E."/>
            <person name="Sieber C.M."/>
            <person name="Emerson J.B."/>
            <person name="Anantharaman K."/>
            <person name="Thomas B.C."/>
            <person name="Malmstrom R."/>
            <person name="Stieglmeier M."/>
            <person name="Klingl A."/>
            <person name="Woyke T."/>
            <person name="Ryan C.M."/>
            <person name="Banfield J.F."/>
        </authorList>
    </citation>
    <scope>NUCLEOTIDE SEQUENCE [LARGE SCALE GENOMIC DNA]</scope>
    <source>
        <strain evidence="2">CG10_big_fil_rev_8_21_14_0_10_32_10</strain>
    </source>
</reference>
<comment type="caution">
    <text evidence="2">The sequence shown here is derived from an EMBL/GenBank/DDBJ whole genome shotgun (WGS) entry which is preliminary data.</text>
</comment>
<feature type="transmembrane region" description="Helical" evidence="1">
    <location>
        <begin position="89"/>
        <end position="109"/>
    </location>
</feature>
<dbReference type="Proteomes" id="UP000230214">
    <property type="component" value="Unassembled WGS sequence"/>
</dbReference>
<name>A0A2H0RAE8_UNCKA</name>
<organism evidence="2 3">
    <name type="scientific">candidate division WWE3 bacterium CG10_big_fil_rev_8_21_14_0_10_32_10</name>
    <dbReference type="NCBI Taxonomy" id="1975090"/>
    <lineage>
        <taxon>Bacteria</taxon>
        <taxon>Katanobacteria</taxon>
    </lineage>
</organism>
<evidence type="ECO:0000313" key="2">
    <source>
        <dbReference type="EMBL" id="PIR43014.1"/>
    </source>
</evidence>
<feature type="transmembrane region" description="Helical" evidence="1">
    <location>
        <begin position="115"/>
        <end position="138"/>
    </location>
</feature>
<feature type="transmembrane region" description="Helical" evidence="1">
    <location>
        <begin position="12"/>
        <end position="28"/>
    </location>
</feature>